<comment type="similarity">
    <text evidence="1">Belongs to the SDHAF4 family.</text>
</comment>
<evidence type="ECO:0000256" key="3">
    <source>
        <dbReference type="SAM" id="MobiDB-lite"/>
    </source>
</evidence>
<dbReference type="PANTHER" id="PTHR28524:SF3">
    <property type="entry name" value="SUCCINATE DEHYDROGENASE ASSEMBLY FACTOR 4, MITOCHONDRIAL"/>
    <property type="match status" value="1"/>
</dbReference>
<protein>
    <recommendedName>
        <fullName evidence="2">Succinate dehydrogenase assembly factor 4, mitochondrial</fullName>
    </recommendedName>
</protein>
<dbReference type="InterPro" id="IPR012875">
    <property type="entry name" value="SDHF4"/>
</dbReference>
<organism evidence="4">
    <name type="scientific">Palpitomonas bilix</name>
    <dbReference type="NCBI Taxonomy" id="652834"/>
    <lineage>
        <taxon>Eukaryota</taxon>
        <taxon>Eukaryota incertae sedis</taxon>
    </lineage>
</organism>
<proteinExistence type="inferred from homology"/>
<dbReference type="GO" id="GO:0005739">
    <property type="term" value="C:mitochondrion"/>
    <property type="evidence" value="ECO:0007669"/>
    <property type="project" value="TreeGrafter"/>
</dbReference>
<dbReference type="PANTHER" id="PTHR28524">
    <property type="entry name" value="SUCCINATE DEHYDROGENASE ASSEMBLY FACTOR 4, MITOCHONDRIAL"/>
    <property type="match status" value="1"/>
</dbReference>
<accession>A0A7S3D4B5</accession>
<dbReference type="Pfam" id="PF07896">
    <property type="entry name" value="DUF1674"/>
    <property type="match status" value="1"/>
</dbReference>
<dbReference type="EMBL" id="HBIB01012775">
    <property type="protein sequence ID" value="CAE0246204.1"/>
    <property type="molecule type" value="Transcribed_RNA"/>
</dbReference>
<sequence length="104" mass="11700">MLPLLRTSLHCVRAVTGTNFFPCLKRGIFNSTVQKRIGAEIAEDQTNKLSEVSIEDVDEEFLDLMDVVEEEIYVNSVTGERGGPTGSEPTRYGDWERKGRTSDF</sequence>
<dbReference type="AlphaFoldDB" id="A0A7S3D4B5"/>
<evidence type="ECO:0000256" key="2">
    <source>
        <dbReference type="ARBA" id="ARBA00022170"/>
    </source>
</evidence>
<feature type="compositionally biased region" description="Basic and acidic residues" evidence="3">
    <location>
        <begin position="91"/>
        <end position="104"/>
    </location>
</feature>
<feature type="region of interest" description="Disordered" evidence="3">
    <location>
        <begin position="75"/>
        <end position="104"/>
    </location>
</feature>
<dbReference type="GO" id="GO:0034553">
    <property type="term" value="P:mitochondrial respiratory chain complex II assembly"/>
    <property type="evidence" value="ECO:0007669"/>
    <property type="project" value="TreeGrafter"/>
</dbReference>
<evidence type="ECO:0000256" key="1">
    <source>
        <dbReference type="ARBA" id="ARBA00005701"/>
    </source>
</evidence>
<name>A0A7S3D4B5_9EUKA</name>
<gene>
    <name evidence="4" type="ORF">PBIL07802_LOCUS8387</name>
</gene>
<evidence type="ECO:0000313" key="4">
    <source>
        <dbReference type="EMBL" id="CAE0246204.1"/>
    </source>
</evidence>
<reference evidence="4" key="1">
    <citation type="submission" date="2021-01" db="EMBL/GenBank/DDBJ databases">
        <authorList>
            <person name="Corre E."/>
            <person name="Pelletier E."/>
            <person name="Niang G."/>
            <person name="Scheremetjew M."/>
            <person name="Finn R."/>
            <person name="Kale V."/>
            <person name="Holt S."/>
            <person name="Cochrane G."/>
            <person name="Meng A."/>
            <person name="Brown T."/>
            <person name="Cohen L."/>
        </authorList>
    </citation>
    <scope>NUCLEOTIDE SEQUENCE</scope>
    <source>
        <strain evidence="4">NIES-2562</strain>
    </source>
</reference>